<organism evidence="1 2">
    <name type="scientific">Octopus vulgaris</name>
    <name type="common">Common octopus</name>
    <dbReference type="NCBI Taxonomy" id="6645"/>
    <lineage>
        <taxon>Eukaryota</taxon>
        <taxon>Metazoa</taxon>
        <taxon>Spiralia</taxon>
        <taxon>Lophotrochozoa</taxon>
        <taxon>Mollusca</taxon>
        <taxon>Cephalopoda</taxon>
        <taxon>Coleoidea</taxon>
        <taxon>Octopodiformes</taxon>
        <taxon>Octopoda</taxon>
        <taxon>Incirrata</taxon>
        <taxon>Octopodidae</taxon>
        <taxon>Octopus</taxon>
    </lineage>
</organism>
<protein>
    <submittedName>
        <fullName evidence="1">Uncharacterized protein</fullName>
    </submittedName>
</protein>
<evidence type="ECO:0000313" key="1">
    <source>
        <dbReference type="EMBL" id="CAI9735883.1"/>
    </source>
</evidence>
<dbReference type="Proteomes" id="UP001162480">
    <property type="component" value="Chromosome 18"/>
</dbReference>
<proteinExistence type="predicted"/>
<sequence>MENTKKVVNTDKNLTIATPTTRTIVSIKNGSITESETTQEIDPNLTYIEKLQLKYKCCLLDWIIVCFCKKGMVWTDDCDSGVLDINDGDEDADCDDNNNDNL</sequence>
<accession>A0AA36BKP6</accession>
<evidence type="ECO:0000313" key="2">
    <source>
        <dbReference type="Proteomes" id="UP001162480"/>
    </source>
</evidence>
<keyword evidence="2" id="KW-1185">Reference proteome</keyword>
<reference evidence="1" key="1">
    <citation type="submission" date="2023-08" db="EMBL/GenBank/DDBJ databases">
        <authorList>
            <person name="Alioto T."/>
            <person name="Alioto T."/>
            <person name="Gomez Garrido J."/>
        </authorList>
    </citation>
    <scope>NUCLEOTIDE SEQUENCE</scope>
</reference>
<dbReference type="EMBL" id="OX597831">
    <property type="protein sequence ID" value="CAI9735883.1"/>
    <property type="molecule type" value="Genomic_DNA"/>
</dbReference>
<name>A0AA36BKP6_OCTVU</name>
<gene>
    <name evidence="1" type="ORF">OCTVUL_1B009465</name>
</gene>
<dbReference type="AlphaFoldDB" id="A0AA36BKP6"/>